<keyword evidence="2" id="KW-1185">Reference proteome</keyword>
<dbReference type="AlphaFoldDB" id="A0AAW0G5C2"/>
<protein>
    <submittedName>
        <fullName evidence="1">Uncharacterized protein</fullName>
    </submittedName>
</protein>
<accession>A0AAW0G5C2</accession>
<proteinExistence type="predicted"/>
<name>A0AAW0G5C2_9APHY</name>
<dbReference type="GO" id="GO:0005739">
    <property type="term" value="C:mitochondrion"/>
    <property type="evidence" value="ECO:0007669"/>
    <property type="project" value="TreeGrafter"/>
</dbReference>
<dbReference type="PANTHER" id="PTHR47938">
    <property type="entry name" value="RESPIRATORY COMPLEX I CHAPERONE (CIA84), PUTATIVE (AFU_ORTHOLOGUE AFUA_2G06020)-RELATED"/>
    <property type="match status" value="1"/>
</dbReference>
<organism evidence="1 2">
    <name type="scientific">Cerrena zonata</name>
    <dbReference type="NCBI Taxonomy" id="2478898"/>
    <lineage>
        <taxon>Eukaryota</taxon>
        <taxon>Fungi</taxon>
        <taxon>Dikarya</taxon>
        <taxon>Basidiomycota</taxon>
        <taxon>Agaricomycotina</taxon>
        <taxon>Agaricomycetes</taxon>
        <taxon>Polyporales</taxon>
        <taxon>Cerrenaceae</taxon>
        <taxon>Cerrena</taxon>
    </lineage>
</organism>
<evidence type="ECO:0000313" key="1">
    <source>
        <dbReference type="EMBL" id="KAK7688680.1"/>
    </source>
</evidence>
<reference evidence="1 2" key="1">
    <citation type="submission" date="2022-09" db="EMBL/GenBank/DDBJ databases">
        <authorList>
            <person name="Palmer J.M."/>
        </authorList>
    </citation>
    <scope>NUCLEOTIDE SEQUENCE [LARGE SCALE GENOMIC DNA]</scope>
    <source>
        <strain evidence="1 2">DSM 7382</strain>
    </source>
</reference>
<dbReference type="Proteomes" id="UP001385951">
    <property type="component" value="Unassembled WGS sequence"/>
</dbReference>
<comment type="caution">
    <text evidence="1">The sequence shown here is derived from an EMBL/GenBank/DDBJ whole genome shotgun (WGS) entry which is preliminary data.</text>
</comment>
<dbReference type="Gene3D" id="1.25.40.10">
    <property type="entry name" value="Tetratricopeptide repeat domain"/>
    <property type="match status" value="1"/>
</dbReference>
<dbReference type="PANTHER" id="PTHR47938:SF35">
    <property type="entry name" value="PENTATRICOPEPTIDE REPEAT-CONTAINING PROTEIN 4, MITOCHONDRIAL-RELATED"/>
    <property type="match status" value="1"/>
</dbReference>
<gene>
    <name evidence="1" type="ORF">QCA50_008218</name>
</gene>
<sequence length="701" mass="78885">MPSDEPPEEARHVYYSEEHDLLHLETVARRILGTEEDETLDDLTDSISARLRALRGNETSDVSVPSDRTTLATSHGILLAELRKLIDDVQPTQPSTSSGQSVALGVLTSAEWGALARYCSRVNDKPSLHLVFDLMKQSSVPISADTLSSVAEIFSDRGDIQTIETLLEKYNPRGVAVPERLRDLHIKAHLLNETSLDMPTNALRTLHEYENSATPAPQRTYTRLITHLFHRHTAVAHAHAWDLFAHMRYAAHPYPDAVTYTLMIRACATPSFAHGVETERALDLFTEMTVDHEMPPTAGAYTAVILACARASDKKYVHEAFRLAGEMLDTHRDARGHSAYAPDRRLFIALLEGAKRVGDLGRARWILAEMVQASLEDPEGDMFVDEEVMMHVFNAYAAYRPPFKRSQTLVKEELPEVDEQSAAPGPVIENANDPVTTQLPPQTRAAVVSEVESLMARILADNKADSQDLRFKNVHLNPRLLNAYLSVLYVHASFDTWSERYRTIFPEQDVPRSPSTYILALERCARTPKSLERKLALQFAEEVWKEWEAIEASWWSRAAGSVSLSARQVEKANAAMIRMLSITGNLNRALDHVRAFVKRYPPLAIREPPPKHELRSTRTSLTANRPLVRLTTEVDIPDDTVPPLLTFTELDVLHQRLVVANKKDGIKYLKWVCKSYEGSLKMRREKTLHSHPKPVHGDVAE</sequence>
<dbReference type="GO" id="GO:0140053">
    <property type="term" value="P:mitochondrial gene expression"/>
    <property type="evidence" value="ECO:0007669"/>
    <property type="project" value="TreeGrafter"/>
</dbReference>
<dbReference type="EMBL" id="JASBNA010000010">
    <property type="protein sequence ID" value="KAK7688680.1"/>
    <property type="molecule type" value="Genomic_DNA"/>
</dbReference>
<dbReference type="InterPro" id="IPR011990">
    <property type="entry name" value="TPR-like_helical_dom_sf"/>
</dbReference>
<dbReference type="GO" id="GO:0003729">
    <property type="term" value="F:mRNA binding"/>
    <property type="evidence" value="ECO:0007669"/>
    <property type="project" value="TreeGrafter"/>
</dbReference>
<evidence type="ECO:0000313" key="2">
    <source>
        <dbReference type="Proteomes" id="UP001385951"/>
    </source>
</evidence>